<evidence type="ECO:0000313" key="5">
    <source>
        <dbReference type="EMBL" id="XCD06357.1"/>
    </source>
</evidence>
<dbReference type="EMBL" id="PP511862">
    <property type="protein sequence ID" value="XCD08149.1"/>
    <property type="molecule type" value="Genomic_DNA"/>
</dbReference>
<dbReference type="EMBL" id="PP511661">
    <property type="protein sequence ID" value="XCD06357.1"/>
    <property type="molecule type" value="Genomic_DNA"/>
</dbReference>
<dbReference type="EMBL" id="PP511541">
    <property type="protein sequence ID" value="XCD05294.1"/>
    <property type="molecule type" value="Genomic_DNA"/>
</dbReference>
<dbReference type="EMBL" id="PP511724">
    <property type="protein sequence ID" value="XCD06894.1"/>
    <property type="molecule type" value="Genomic_DNA"/>
</dbReference>
<evidence type="ECO:0000313" key="3">
    <source>
        <dbReference type="EMBL" id="XCD05294.1"/>
    </source>
</evidence>
<protein>
    <submittedName>
        <fullName evidence="3">Uncharacterized protein</fullName>
    </submittedName>
</protein>
<organism evidence="3">
    <name type="scientific">Dulem virus 213</name>
    <dbReference type="NCBI Taxonomy" id="3145690"/>
    <lineage>
        <taxon>Viruses</taxon>
        <taxon>Monodnaviria</taxon>
        <taxon>Sangervirae</taxon>
        <taxon>Phixviricota</taxon>
        <taxon>Malgrandaviricetes</taxon>
        <taxon>Petitvirales</taxon>
        <taxon>Microviridae</taxon>
        <taxon>Microvirus</taxon>
    </lineage>
</organism>
<dbReference type="EMBL" id="PP511403">
    <property type="protein sequence ID" value="XCD03942.1"/>
    <property type="molecule type" value="Genomic_DNA"/>
</dbReference>
<evidence type="ECO:0000313" key="6">
    <source>
        <dbReference type="EMBL" id="XCD06894.1"/>
    </source>
</evidence>
<accession>A0AAU8AZZ2</accession>
<evidence type="ECO:0000313" key="2">
    <source>
        <dbReference type="EMBL" id="XCD04700.1"/>
    </source>
</evidence>
<evidence type="ECO:0000313" key="4">
    <source>
        <dbReference type="EMBL" id="XCD06009.1"/>
    </source>
</evidence>
<dbReference type="EMBL" id="PP511495">
    <property type="protein sequence ID" value="XCD04700.1"/>
    <property type="molecule type" value="Genomic_DNA"/>
</dbReference>
<proteinExistence type="predicted"/>
<evidence type="ECO:0000313" key="7">
    <source>
        <dbReference type="EMBL" id="XCD08149.1"/>
    </source>
</evidence>
<dbReference type="EMBL" id="PP511622">
    <property type="protein sequence ID" value="XCD06009.1"/>
    <property type="molecule type" value="Genomic_DNA"/>
</dbReference>
<sequence>MRYYSVILININRGTIEICDIGTPCKKKEAQKYAKNQAFAKNCFILCTIETKEIIDRLALMRLNLKNLKKGGVL</sequence>
<evidence type="ECO:0000313" key="1">
    <source>
        <dbReference type="EMBL" id="XCD03942.1"/>
    </source>
</evidence>
<reference evidence="3" key="1">
    <citation type="submission" date="2024-03" db="EMBL/GenBank/DDBJ databases">
        <title>Diverse circular DNA viruses in blood, oral, and fecal samples of captive lemurs.</title>
        <authorList>
            <person name="Paietta E.N."/>
            <person name="Kraberger S."/>
            <person name="Lund M.C."/>
            <person name="Custer J.M."/>
            <person name="Vargas K.M."/>
            <person name="Ehmke E.E."/>
            <person name="Yoder A.D."/>
            <person name="Varsani A."/>
        </authorList>
    </citation>
    <scope>NUCLEOTIDE SEQUENCE</scope>
    <source>
        <strain evidence="1">Duke_21_53</strain>
        <strain evidence="2">Duke_24FF_996</strain>
        <strain evidence="3">Duke_24FS_60</strain>
        <strain evidence="4">Duke_25FF_1053</strain>
        <strain evidence="5">Duke_25FS_76</strain>
        <strain evidence="6">Duke_26_44</strain>
        <strain evidence="7">Duke_29_30</strain>
    </source>
</reference>
<name>A0AAU8AZZ2_9VIRU</name>